<accession>A0ABD2NGN3</accession>
<protein>
    <recommendedName>
        <fullName evidence="4">Zinc finger PHD-type domain-containing protein</fullName>
    </recommendedName>
</protein>
<evidence type="ECO:0000313" key="2">
    <source>
        <dbReference type="EMBL" id="KAL3277577.1"/>
    </source>
</evidence>
<dbReference type="Gene3D" id="3.30.40.10">
    <property type="entry name" value="Zinc/RING finger domain, C3HC4 (zinc finger)"/>
    <property type="match status" value="1"/>
</dbReference>
<keyword evidence="1" id="KW-0175">Coiled coil</keyword>
<dbReference type="EMBL" id="JABFTP020000103">
    <property type="protein sequence ID" value="KAL3277577.1"/>
    <property type="molecule type" value="Genomic_DNA"/>
</dbReference>
<dbReference type="AlphaFoldDB" id="A0ABD2NGN3"/>
<comment type="caution">
    <text evidence="2">The sequence shown here is derived from an EMBL/GenBank/DDBJ whole genome shotgun (WGS) entry which is preliminary data.</text>
</comment>
<evidence type="ECO:0000256" key="1">
    <source>
        <dbReference type="SAM" id="Coils"/>
    </source>
</evidence>
<feature type="coiled-coil region" evidence="1">
    <location>
        <begin position="101"/>
        <end position="128"/>
    </location>
</feature>
<reference evidence="2 3" key="1">
    <citation type="journal article" date="2021" name="BMC Biol.">
        <title>Horizontally acquired antibacterial genes associated with adaptive radiation of ladybird beetles.</title>
        <authorList>
            <person name="Li H.S."/>
            <person name="Tang X.F."/>
            <person name="Huang Y.H."/>
            <person name="Xu Z.Y."/>
            <person name="Chen M.L."/>
            <person name="Du X.Y."/>
            <person name="Qiu B.Y."/>
            <person name="Chen P.T."/>
            <person name="Zhang W."/>
            <person name="Slipinski A."/>
            <person name="Escalona H.E."/>
            <person name="Waterhouse R.M."/>
            <person name="Zwick A."/>
            <person name="Pang H."/>
        </authorList>
    </citation>
    <scope>NUCLEOTIDE SEQUENCE [LARGE SCALE GENOMIC DNA]</scope>
    <source>
        <strain evidence="2">SYSU2018</strain>
    </source>
</reference>
<evidence type="ECO:0000313" key="3">
    <source>
        <dbReference type="Proteomes" id="UP001516400"/>
    </source>
</evidence>
<dbReference type="Proteomes" id="UP001516400">
    <property type="component" value="Unassembled WGS sequence"/>
</dbReference>
<organism evidence="2 3">
    <name type="scientific">Cryptolaemus montrouzieri</name>
    <dbReference type="NCBI Taxonomy" id="559131"/>
    <lineage>
        <taxon>Eukaryota</taxon>
        <taxon>Metazoa</taxon>
        <taxon>Ecdysozoa</taxon>
        <taxon>Arthropoda</taxon>
        <taxon>Hexapoda</taxon>
        <taxon>Insecta</taxon>
        <taxon>Pterygota</taxon>
        <taxon>Neoptera</taxon>
        <taxon>Endopterygota</taxon>
        <taxon>Coleoptera</taxon>
        <taxon>Polyphaga</taxon>
        <taxon>Cucujiformia</taxon>
        <taxon>Coccinelloidea</taxon>
        <taxon>Coccinellidae</taxon>
        <taxon>Scymninae</taxon>
        <taxon>Scymnini</taxon>
        <taxon>Cryptolaemus</taxon>
    </lineage>
</organism>
<proteinExistence type="predicted"/>
<dbReference type="InterPro" id="IPR013083">
    <property type="entry name" value="Znf_RING/FYVE/PHD"/>
</dbReference>
<keyword evidence="3" id="KW-1185">Reference proteome</keyword>
<evidence type="ECO:0008006" key="4">
    <source>
        <dbReference type="Google" id="ProtNLM"/>
    </source>
</evidence>
<gene>
    <name evidence="2" type="ORF">HHI36_012920</name>
</gene>
<name>A0ABD2NGN3_9CUCU</name>
<sequence>MQNIKIGRYDDHLLCMNENCGNSYHIKCLNMSIEEYAKLRESPSFKSWVFEECENEVSQPKCLENSAQSVKLSLENIPTDIVRIIETGIKAALGKILPEIIDQFETEMNELKAQNNILRGEINKLTSVKAS</sequence>